<evidence type="ECO:0000313" key="1">
    <source>
        <dbReference type="EMBL" id="KKN63564.1"/>
    </source>
</evidence>
<organism evidence="1">
    <name type="scientific">marine sediment metagenome</name>
    <dbReference type="NCBI Taxonomy" id="412755"/>
    <lineage>
        <taxon>unclassified sequences</taxon>
        <taxon>metagenomes</taxon>
        <taxon>ecological metagenomes</taxon>
    </lineage>
</organism>
<dbReference type="AlphaFoldDB" id="A0A0F9S938"/>
<comment type="caution">
    <text evidence="1">The sequence shown here is derived from an EMBL/GenBank/DDBJ whole genome shotgun (WGS) entry which is preliminary data.</text>
</comment>
<proteinExistence type="predicted"/>
<reference evidence="1" key="1">
    <citation type="journal article" date="2015" name="Nature">
        <title>Complex archaea that bridge the gap between prokaryotes and eukaryotes.</title>
        <authorList>
            <person name="Spang A."/>
            <person name="Saw J.H."/>
            <person name="Jorgensen S.L."/>
            <person name="Zaremba-Niedzwiedzka K."/>
            <person name="Martijn J."/>
            <person name="Lind A.E."/>
            <person name="van Eijk R."/>
            <person name="Schleper C."/>
            <person name="Guy L."/>
            <person name="Ettema T.J."/>
        </authorList>
    </citation>
    <scope>NUCLEOTIDE SEQUENCE</scope>
</reference>
<gene>
    <name evidence="1" type="ORF">LCGC14_0500120</name>
</gene>
<accession>A0A0F9S938</accession>
<name>A0A0F9S938_9ZZZZ</name>
<sequence length="72" mass="8616">MAAFPKGALIVGQPRMRDGQCVMSLEIDKRSKEWRKWAWGVVRREVAKNRIPFWRWPQVACLVGRFMWRVSR</sequence>
<protein>
    <submittedName>
        <fullName evidence="1">Uncharacterized protein</fullName>
    </submittedName>
</protein>
<dbReference type="EMBL" id="LAZR01000585">
    <property type="protein sequence ID" value="KKN63564.1"/>
    <property type="molecule type" value="Genomic_DNA"/>
</dbReference>